<dbReference type="EMBL" id="JAJIRN010000008">
    <property type="protein sequence ID" value="MCV2370003.1"/>
    <property type="molecule type" value="Genomic_DNA"/>
</dbReference>
<protein>
    <submittedName>
        <fullName evidence="1">Uncharacterized protein</fullName>
    </submittedName>
</protein>
<keyword evidence="2" id="KW-1185">Reference proteome</keyword>
<sequence length="84" mass="8827">MHQQPSAVTATESAMGNVKAKAMAIASSEPNAAPGLAAAVWAFLTANRSEQVQAASLDGLEVQESTWGEWEELCSTFAESATER</sequence>
<evidence type="ECO:0000313" key="2">
    <source>
        <dbReference type="Proteomes" id="UP001209701"/>
    </source>
</evidence>
<dbReference type="RefSeq" id="WP_263572591.1">
    <property type="nucleotide sequence ID" value="NZ_JAJIRN010000008.1"/>
</dbReference>
<organism evidence="1 2">
    <name type="scientific">Roseateles oligotrophus</name>
    <dbReference type="NCBI Taxonomy" id="1769250"/>
    <lineage>
        <taxon>Bacteria</taxon>
        <taxon>Pseudomonadati</taxon>
        <taxon>Pseudomonadota</taxon>
        <taxon>Betaproteobacteria</taxon>
        <taxon>Burkholderiales</taxon>
        <taxon>Sphaerotilaceae</taxon>
        <taxon>Roseateles</taxon>
    </lineage>
</organism>
<gene>
    <name evidence="1" type="ORF">LNV07_18120</name>
</gene>
<dbReference type="Proteomes" id="UP001209701">
    <property type="component" value="Unassembled WGS sequence"/>
</dbReference>
<accession>A0ABT2YIZ4</accession>
<proteinExistence type="predicted"/>
<name>A0ABT2YIZ4_9BURK</name>
<reference evidence="1 2" key="1">
    <citation type="submission" date="2021-11" db="EMBL/GenBank/DDBJ databases">
        <authorList>
            <person name="Liang Q."/>
            <person name="Mou H."/>
            <person name="Liu Z."/>
        </authorList>
    </citation>
    <scope>NUCLEOTIDE SEQUENCE [LARGE SCALE GENOMIC DNA]</scope>
    <source>
        <strain evidence="1 2">CHU3</strain>
    </source>
</reference>
<comment type="caution">
    <text evidence="1">The sequence shown here is derived from an EMBL/GenBank/DDBJ whole genome shotgun (WGS) entry which is preliminary data.</text>
</comment>
<evidence type="ECO:0000313" key="1">
    <source>
        <dbReference type="EMBL" id="MCV2370003.1"/>
    </source>
</evidence>